<evidence type="ECO:0000256" key="3">
    <source>
        <dbReference type="ARBA" id="ARBA00007103"/>
    </source>
</evidence>
<dbReference type="EMBL" id="CATOUU010000983">
    <property type="protein sequence ID" value="CAI9964914.1"/>
    <property type="molecule type" value="Genomic_DNA"/>
</dbReference>
<dbReference type="NCBIfam" id="TIGR01139">
    <property type="entry name" value="cysK"/>
    <property type="match status" value="1"/>
</dbReference>
<feature type="modified residue" description="N6-(pyridoxal phosphate)lysine" evidence="10">
    <location>
        <position position="39"/>
    </location>
</feature>
<evidence type="ECO:0000256" key="4">
    <source>
        <dbReference type="ARBA" id="ARBA00022605"/>
    </source>
</evidence>
<comment type="similarity">
    <text evidence="3 11">Belongs to the cysteine synthase/cystathionine beta-synthase family.</text>
</comment>
<evidence type="ECO:0000259" key="12">
    <source>
        <dbReference type="Pfam" id="PF00291"/>
    </source>
</evidence>
<name>A0AA86UR92_9EUKA</name>
<keyword evidence="4 11" id="KW-0028">Amino-acid biosynthesis</keyword>
<evidence type="ECO:0000256" key="5">
    <source>
        <dbReference type="ARBA" id="ARBA00022679"/>
    </source>
</evidence>
<evidence type="ECO:0000256" key="10">
    <source>
        <dbReference type="PIRSR" id="PIRSR605856-51"/>
    </source>
</evidence>
<sequence length="301" mass="32528">MSLITDIIGDTPLVRLQRLNTQGRVFIKLESRNPGGSVKDRAAYQMIQDMLASNQISRETTIIEPTSGNTGIGLCLVAASLQLKVILIMPSTMSVERQNLIKAYGATVILSDGSLGMTGSINLAQKIQKETPNSVFASQFTNVSNPRAHVLKTGPELIYQLNQFKIEPKYFVSCVGTGGTVSGVGRVLKEQYPDIQIIAIEPENSRVLRGGEHGTHKIQGIGAGFVPEILDVNLIDAVEGVSDEDAYEYFRKLAREEGILVGISSAAAVKVAVEYADKYDCDVVAIAPDNGERYLSVEGLI</sequence>
<evidence type="ECO:0000313" key="13">
    <source>
        <dbReference type="EMBL" id="CAI9964914.1"/>
    </source>
</evidence>
<dbReference type="PANTHER" id="PTHR10314">
    <property type="entry name" value="CYSTATHIONINE BETA-SYNTHASE"/>
    <property type="match status" value="1"/>
</dbReference>
<dbReference type="InterPro" id="IPR005859">
    <property type="entry name" value="CysK"/>
</dbReference>
<dbReference type="Pfam" id="PF00291">
    <property type="entry name" value="PALP"/>
    <property type="match status" value="1"/>
</dbReference>
<protein>
    <recommendedName>
        <fullName evidence="11">Cysteine synthase</fullName>
        <ecNumber evidence="11">2.5.1.47</ecNumber>
    </recommendedName>
</protein>
<dbReference type="GO" id="GO:0006535">
    <property type="term" value="P:cysteine biosynthetic process from serine"/>
    <property type="evidence" value="ECO:0007669"/>
    <property type="project" value="UniProtKB-UniRule"/>
</dbReference>
<organism evidence="13">
    <name type="scientific">Hexamita inflata</name>
    <dbReference type="NCBI Taxonomy" id="28002"/>
    <lineage>
        <taxon>Eukaryota</taxon>
        <taxon>Metamonada</taxon>
        <taxon>Diplomonadida</taxon>
        <taxon>Hexamitidae</taxon>
        <taxon>Hexamitinae</taxon>
        <taxon>Hexamita</taxon>
    </lineage>
</organism>
<evidence type="ECO:0000256" key="11">
    <source>
        <dbReference type="RuleBase" id="RU003985"/>
    </source>
</evidence>
<dbReference type="EMBL" id="CAXDID020000095">
    <property type="protein sequence ID" value="CAL6024290.1"/>
    <property type="molecule type" value="Genomic_DNA"/>
</dbReference>
<dbReference type="PROSITE" id="PS00901">
    <property type="entry name" value="CYS_SYNTHASE"/>
    <property type="match status" value="1"/>
</dbReference>
<evidence type="ECO:0000256" key="6">
    <source>
        <dbReference type="ARBA" id="ARBA00022898"/>
    </source>
</evidence>
<dbReference type="EC" id="2.5.1.47" evidence="11"/>
<comment type="catalytic activity">
    <reaction evidence="8">
        <text>L-homocysteine + L-serine = L,L-cystathionine + H2O</text>
        <dbReference type="Rhea" id="RHEA:10112"/>
        <dbReference type="ChEBI" id="CHEBI:15377"/>
        <dbReference type="ChEBI" id="CHEBI:33384"/>
        <dbReference type="ChEBI" id="CHEBI:58161"/>
        <dbReference type="ChEBI" id="CHEBI:58199"/>
        <dbReference type="EC" id="4.2.1.22"/>
    </reaction>
</comment>
<dbReference type="InterPro" id="IPR001216">
    <property type="entry name" value="P-phosphate_BS"/>
</dbReference>
<reference evidence="13" key="1">
    <citation type="submission" date="2023-06" db="EMBL/GenBank/DDBJ databases">
        <authorList>
            <person name="Kurt Z."/>
        </authorList>
    </citation>
    <scope>NUCLEOTIDE SEQUENCE</scope>
</reference>
<comment type="cofactor">
    <cofactor evidence="1 9 11">
        <name>pyridoxal 5'-phosphate</name>
        <dbReference type="ChEBI" id="CHEBI:597326"/>
    </cofactor>
</comment>
<dbReference type="AlphaFoldDB" id="A0AA86UR92"/>
<dbReference type="FunFam" id="3.40.50.1100:FF:000118">
    <property type="entry name" value="Related to CYS4-cystathionine beta-synthase"/>
    <property type="match status" value="1"/>
</dbReference>
<keyword evidence="15" id="KW-1185">Reference proteome</keyword>
<dbReference type="Gene3D" id="3.40.50.1100">
    <property type="match status" value="2"/>
</dbReference>
<evidence type="ECO:0000256" key="8">
    <source>
        <dbReference type="ARBA" id="ARBA00047490"/>
    </source>
</evidence>
<dbReference type="SUPFAM" id="SSF53686">
    <property type="entry name" value="Tryptophan synthase beta subunit-like PLP-dependent enzymes"/>
    <property type="match status" value="1"/>
</dbReference>
<reference evidence="14 15" key="2">
    <citation type="submission" date="2024-07" db="EMBL/GenBank/DDBJ databases">
        <authorList>
            <person name="Akdeniz Z."/>
        </authorList>
    </citation>
    <scope>NUCLEOTIDE SEQUENCE [LARGE SCALE GENOMIC DNA]</scope>
</reference>
<dbReference type="NCBIfam" id="TIGR01136">
    <property type="entry name" value="cysKM"/>
    <property type="match status" value="1"/>
</dbReference>
<comment type="caution">
    <text evidence="13">The sequence shown here is derived from an EMBL/GenBank/DDBJ whole genome shotgun (WGS) entry which is preliminary data.</text>
</comment>
<keyword evidence="5 11" id="KW-0808">Transferase</keyword>
<gene>
    <name evidence="14" type="ORF">HINF_LOCUS29545</name>
    <name evidence="13" type="ORF">HINF_LOCUS52559</name>
</gene>
<comment type="pathway">
    <text evidence="2">Amino-acid biosynthesis; L-cysteine biosynthesis; L-cysteine from L-homocysteine and L-serine: step 1/2.</text>
</comment>
<evidence type="ECO:0000256" key="2">
    <source>
        <dbReference type="ARBA" id="ARBA00005003"/>
    </source>
</evidence>
<feature type="binding site" evidence="9">
    <location>
        <position position="69"/>
    </location>
    <ligand>
        <name>pyridoxal 5'-phosphate</name>
        <dbReference type="ChEBI" id="CHEBI:597326"/>
    </ligand>
</feature>
<evidence type="ECO:0000313" key="14">
    <source>
        <dbReference type="EMBL" id="CAL6024290.1"/>
    </source>
</evidence>
<dbReference type="GO" id="GO:0004122">
    <property type="term" value="F:cystathionine beta-synthase activity"/>
    <property type="evidence" value="ECO:0007669"/>
    <property type="project" value="UniProtKB-EC"/>
</dbReference>
<keyword evidence="6 9" id="KW-0663">Pyridoxal phosphate</keyword>
<dbReference type="InterPro" id="IPR001926">
    <property type="entry name" value="TrpB-like_PALP"/>
</dbReference>
<feature type="binding site" evidence="9">
    <location>
        <position position="264"/>
    </location>
    <ligand>
        <name>pyridoxal 5'-phosphate</name>
        <dbReference type="ChEBI" id="CHEBI:597326"/>
    </ligand>
</feature>
<dbReference type="CDD" id="cd01561">
    <property type="entry name" value="CBS_like"/>
    <property type="match status" value="1"/>
</dbReference>
<feature type="domain" description="Tryptophan synthase beta chain-like PALP" evidence="12">
    <location>
        <begin position="4"/>
        <end position="288"/>
    </location>
</feature>
<evidence type="ECO:0000313" key="15">
    <source>
        <dbReference type="Proteomes" id="UP001642409"/>
    </source>
</evidence>
<accession>A0AA86UR92</accession>
<dbReference type="InterPro" id="IPR005856">
    <property type="entry name" value="Cys_synth"/>
</dbReference>
<dbReference type="InterPro" id="IPR050214">
    <property type="entry name" value="Cys_Synth/Cystath_Beta-Synth"/>
</dbReference>
<evidence type="ECO:0000256" key="1">
    <source>
        <dbReference type="ARBA" id="ARBA00001933"/>
    </source>
</evidence>
<dbReference type="FunFam" id="3.40.50.1100:FF:000003">
    <property type="entry name" value="Cystathionine beta-synthase"/>
    <property type="match status" value="1"/>
</dbReference>
<evidence type="ECO:0000256" key="7">
    <source>
        <dbReference type="ARBA" id="ARBA00023192"/>
    </source>
</evidence>
<proteinExistence type="inferred from homology"/>
<dbReference type="GO" id="GO:0004124">
    <property type="term" value="F:cysteine synthase activity"/>
    <property type="evidence" value="ECO:0007669"/>
    <property type="project" value="UniProtKB-UniRule"/>
</dbReference>
<comment type="catalytic activity">
    <reaction evidence="11">
        <text>O-acetyl-L-serine + hydrogen sulfide = L-cysteine + acetate</text>
        <dbReference type="Rhea" id="RHEA:14829"/>
        <dbReference type="ChEBI" id="CHEBI:29919"/>
        <dbReference type="ChEBI" id="CHEBI:30089"/>
        <dbReference type="ChEBI" id="CHEBI:35235"/>
        <dbReference type="ChEBI" id="CHEBI:58340"/>
        <dbReference type="EC" id="2.5.1.47"/>
    </reaction>
</comment>
<dbReference type="InterPro" id="IPR036052">
    <property type="entry name" value="TrpB-like_PALP_sf"/>
</dbReference>
<feature type="binding site" evidence="9">
    <location>
        <begin position="176"/>
        <end position="180"/>
    </location>
    <ligand>
        <name>pyridoxal 5'-phosphate</name>
        <dbReference type="ChEBI" id="CHEBI:597326"/>
    </ligand>
</feature>
<evidence type="ECO:0000256" key="9">
    <source>
        <dbReference type="PIRSR" id="PIRSR605856-50"/>
    </source>
</evidence>
<dbReference type="Proteomes" id="UP001642409">
    <property type="component" value="Unassembled WGS sequence"/>
</dbReference>
<keyword evidence="7 11" id="KW-0198">Cysteine biosynthesis</keyword>